<evidence type="ECO:0000313" key="1">
    <source>
        <dbReference type="EMBL" id="EKC38412.1"/>
    </source>
</evidence>
<dbReference type="HOGENOM" id="CLU_2833678_0_0_1"/>
<organism evidence="1">
    <name type="scientific">Magallana gigas</name>
    <name type="common">Pacific oyster</name>
    <name type="synonym">Crassostrea gigas</name>
    <dbReference type="NCBI Taxonomy" id="29159"/>
    <lineage>
        <taxon>Eukaryota</taxon>
        <taxon>Metazoa</taxon>
        <taxon>Spiralia</taxon>
        <taxon>Lophotrochozoa</taxon>
        <taxon>Mollusca</taxon>
        <taxon>Bivalvia</taxon>
        <taxon>Autobranchia</taxon>
        <taxon>Pteriomorphia</taxon>
        <taxon>Ostreida</taxon>
        <taxon>Ostreoidea</taxon>
        <taxon>Ostreidae</taxon>
        <taxon>Magallana</taxon>
    </lineage>
</organism>
<dbReference type="InParanoid" id="K1QNF2"/>
<reference evidence="1" key="1">
    <citation type="journal article" date="2012" name="Nature">
        <title>The oyster genome reveals stress adaptation and complexity of shell formation.</title>
        <authorList>
            <person name="Zhang G."/>
            <person name="Fang X."/>
            <person name="Guo X."/>
            <person name="Li L."/>
            <person name="Luo R."/>
            <person name="Xu F."/>
            <person name="Yang P."/>
            <person name="Zhang L."/>
            <person name="Wang X."/>
            <person name="Qi H."/>
            <person name="Xiong Z."/>
            <person name="Que H."/>
            <person name="Xie Y."/>
            <person name="Holland P.W."/>
            <person name="Paps J."/>
            <person name="Zhu Y."/>
            <person name="Wu F."/>
            <person name="Chen Y."/>
            <person name="Wang J."/>
            <person name="Peng C."/>
            <person name="Meng J."/>
            <person name="Yang L."/>
            <person name="Liu J."/>
            <person name="Wen B."/>
            <person name="Zhang N."/>
            <person name="Huang Z."/>
            <person name="Zhu Q."/>
            <person name="Feng Y."/>
            <person name="Mount A."/>
            <person name="Hedgecock D."/>
            <person name="Xu Z."/>
            <person name="Liu Y."/>
            <person name="Domazet-Loso T."/>
            <person name="Du Y."/>
            <person name="Sun X."/>
            <person name="Zhang S."/>
            <person name="Liu B."/>
            <person name="Cheng P."/>
            <person name="Jiang X."/>
            <person name="Li J."/>
            <person name="Fan D."/>
            <person name="Wang W."/>
            <person name="Fu W."/>
            <person name="Wang T."/>
            <person name="Wang B."/>
            <person name="Zhang J."/>
            <person name="Peng Z."/>
            <person name="Li Y."/>
            <person name="Li N."/>
            <person name="Wang J."/>
            <person name="Chen M."/>
            <person name="He Y."/>
            <person name="Tan F."/>
            <person name="Song X."/>
            <person name="Zheng Q."/>
            <person name="Huang R."/>
            <person name="Yang H."/>
            <person name="Du X."/>
            <person name="Chen L."/>
            <person name="Yang M."/>
            <person name="Gaffney P.M."/>
            <person name="Wang S."/>
            <person name="Luo L."/>
            <person name="She Z."/>
            <person name="Ming Y."/>
            <person name="Huang W."/>
            <person name="Zhang S."/>
            <person name="Huang B."/>
            <person name="Zhang Y."/>
            <person name="Qu T."/>
            <person name="Ni P."/>
            <person name="Miao G."/>
            <person name="Wang J."/>
            <person name="Wang Q."/>
            <person name="Steinberg C.E."/>
            <person name="Wang H."/>
            <person name="Li N."/>
            <person name="Qian L."/>
            <person name="Zhang G."/>
            <person name="Li Y."/>
            <person name="Yang H."/>
            <person name="Liu X."/>
            <person name="Wang J."/>
            <person name="Yin Y."/>
            <person name="Wang J."/>
        </authorList>
    </citation>
    <scope>NUCLEOTIDE SEQUENCE [LARGE SCALE GENOMIC DNA]</scope>
    <source>
        <strain evidence="1">05x7-T-G4-1.051#20</strain>
    </source>
</reference>
<dbReference type="AlphaFoldDB" id="K1QNF2"/>
<proteinExistence type="predicted"/>
<accession>K1QNF2</accession>
<dbReference type="EMBL" id="JH815790">
    <property type="protein sequence ID" value="EKC38412.1"/>
    <property type="molecule type" value="Genomic_DNA"/>
</dbReference>
<gene>
    <name evidence="1" type="ORF">CGI_10011100</name>
</gene>
<sequence length="66" mass="7833">MLQTRIFLKFCYDLNLEPRKWFEVIAHPLPKESLWVKYLAKQMKGKTDEQTDGQTDYYRAPAVKGP</sequence>
<protein>
    <submittedName>
        <fullName evidence="1">Uncharacterized protein</fullName>
    </submittedName>
</protein>
<name>K1QNF2_MAGGI</name>